<organism evidence="1 2">
    <name type="scientific">Rozella allomycis (strain CSF55)</name>
    <dbReference type="NCBI Taxonomy" id="988480"/>
    <lineage>
        <taxon>Eukaryota</taxon>
        <taxon>Fungi</taxon>
        <taxon>Fungi incertae sedis</taxon>
        <taxon>Cryptomycota</taxon>
        <taxon>Cryptomycota incertae sedis</taxon>
        <taxon>Rozella</taxon>
    </lineage>
</organism>
<evidence type="ECO:0000313" key="1">
    <source>
        <dbReference type="EMBL" id="EPZ34761.1"/>
    </source>
</evidence>
<proteinExistence type="predicted"/>
<protein>
    <submittedName>
        <fullName evidence="1">Uncharacterized protein</fullName>
    </submittedName>
</protein>
<sequence length="412" mass="46674">MTNSHQSKEFLNEDGMESTNQVVIGIPQSVRNNDHPLSEELENQIQLVKSNVHPKLHEAVDYFFFLKHSDMESIISHFHLTSQQKLKAWSKEQKKKYHPDKLLQNVPENRKTDSDFAKELFQLLASKMEEIDAHVSTFSFRVKNWYKKSVVSKFSVQSVVSTILAMGFLGGALLHFSKIHESKNLVPEYDLTAQNNFKIVPKKAPSLNNLEILGELNNCPMSPLANKLLEKASCGVSFKQKKSRENSFVSENVQDKVTGSLKQNQIPEYTGPFDGRKNCFISPLVTDLSEKASCTLYTKNNALGPKTFALSKFNDVSLFLESHLSILHNISQELDAMKPEMIDEIISAFSGPLSEVANVNADRVTENLRNEEKKGIILNVISRSNANDLRKAWDLYKNPKIQKMIASNNMTR</sequence>
<dbReference type="HOGENOM" id="CLU_667560_0_0_1"/>
<name>A0A075B1B8_ROZAC</name>
<keyword evidence="2" id="KW-1185">Reference proteome</keyword>
<gene>
    <name evidence="1" type="ORF">O9G_004527</name>
</gene>
<reference evidence="1 2" key="1">
    <citation type="journal article" date="2013" name="Curr. Biol.">
        <title>Shared signatures of parasitism and phylogenomics unite Cryptomycota and microsporidia.</title>
        <authorList>
            <person name="James T.Y."/>
            <person name="Pelin A."/>
            <person name="Bonen L."/>
            <person name="Ahrendt S."/>
            <person name="Sain D."/>
            <person name="Corradi N."/>
            <person name="Stajich J.E."/>
        </authorList>
    </citation>
    <scope>NUCLEOTIDE SEQUENCE [LARGE SCALE GENOMIC DNA]</scope>
    <source>
        <strain evidence="1 2">CSF55</strain>
    </source>
</reference>
<dbReference type="Proteomes" id="UP000030755">
    <property type="component" value="Unassembled WGS sequence"/>
</dbReference>
<accession>A0A075B1B8</accession>
<dbReference type="AlphaFoldDB" id="A0A075B1B8"/>
<dbReference type="EMBL" id="KE560918">
    <property type="protein sequence ID" value="EPZ34761.1"/>
    <property type="molecule type" value="Genomic_DNA"/>
</dbReference>
<evidence type="ECO:0000313" key="2">
    <source>
        <dbReference type="Proteomes" id="UP000030755"/>
    </source>
</evidence>